<gene>
    <name evidence="4" type="ORF">QOZ99_001691</name>
</gene>
<comment type="caution">
    <text evidence="4">The sequence shown here is derived from an EMBL/GenBank/DDBJ whole genome shotgun (WGS) entry which is preliminary data.</text>
</comment>
<evidence type="ECO:0000313" key="4">
    <source>
        <dbReference type="EMBL" id="MDQ0510803.1"/>
    </source>
</evidence>
<dbReference type="InterPro" id="IPR009061">
    <property type="entry name" value="DNA-bd_dom_put_sf"/>
</dbReference>
<dbReference type="InterPro" id="IPR000551">
    <property type="entry name" value="MerR-type_HTH_dom"/>
</dbReference>
<dbReference type="PANTHER" id="PTHR30204">
    <property type="entry name" value="REDOX-CYCLING DRUG-SENSING TRANSCRIPTIONAL ACTIVATOR SOXR"/>
    <property type="match status" value="1"/>
</dbReference>
<feature type="compositionally biased region" description="Basic and acidic residues" evidence="2">
    <location>
        <begin position="185"/>
        <end position="197"/>
    </location>
</feature>
<evidence type="ECO:0000259" key="3">
    <source>
        <dbReference type="PROSITE" id="PS50937"/>
    </source>
</evidence>
<reference evidence="4 5" key="1">
    <citation type="submission" date="2023-07" db="EMBL/GenBank/DDBJ databases">
        <title>Genomic Encyclopedia of Type Strains, Phase IV (KMG-IV): sequencing the most valuable type-strain genomes for metagenomic binning, comparative biology and taxonomic classification.</title>
        <authorList>
            <person name="Goeker M."/>
        </authorList>
    </citation>
    <scope>NUCLEOTIDE SEQUENCE [LARGE SCALE GENOMIC DNA]</scope>
    <source>
        <strain evidence="4 5">DSM 15561</strain>
    </source>
</reference>
<evidence type="ECO:0000256" key="2">
    <source>
        <dbReference type="SAM" id="MobiDB-lite"/>
    </source>
</evidence>
<dbReference type="CDD" id="cd04765">
    <property type="entry name" value="HTH_MlrA-like_sg2"/>
    <property type="match status" value="1"/>
</dbReference>
<dbReference type="Pfam" id="PF13411">
    <property type="entry name" value="MerR_1"/>
    <property type="match status" value="1"/>
</dbReference>
<dbReference type="PANTHER" id="PTHR30204:SF15">
    <property type="entry name" value="BLL5018 PROTEIN"/>
    <property type="match status" value="1"/>
</dbReference>
<feature type="region of interest" description="Disordered" evidence="2">
    <location>
        <begin position="166"/>
        <end position="303"/>
    </location>
</feature>
<sequence length="340" mass="37728">MEKGPDAFRTISEVAEDLDLPQHVLRFWETRFPQIRPLKRGGGRRYYRPDDVELLRGIRHLLYAEGYTIRGVQRILKEDGPRHVQAIWQAIEGEGAASGGTARADDDGRTDDIADDDLPEAGGRARGREGAAPARGGALSGLLNLLPSRQHGGTAEEGVTVRRVGRHPLDDEPEFPELPLLPEIAPREEPHRHEPGRRQPSLYEPHLQEPHLHPPGPPEGRRAEPQVGPMPLGENRPSFAFRPLAPEREPGMDDESDDEQPARPGIDREADHDEDDDDAPPPARGEPALHAAEPRLAAPRTQLAADDIRRLLLTFQELRECRRILQAARAESGTSEDEGN</sequence>
<feature type="region of interest" description="Disordered" evidence="2">
    <location>
        <begin position="96"/>
        <end position="136"/>
    </location>
</feature>
<evidence type="ECO:0000256" key="1">
    <source>
        <dbReference type="ARBA" id="ARBA00023125"/>
    </source>
</evidence>
<dbReference type="Proteomes" id="UP001235094">
    <property type="component" value="Unassembled WGS sequence"/>
</dbReference>
<dbReference type="EMBL" id="JAUSVR010000004">
    <property type="protein sequence ID" value="MDQ0510803.1"/>
    <property type="molecule type" value="Genomic_DNA"/>
</dbReference>
<evidence type="ECO:0000313" key="5">
    <source>
        <dbReference type="Proteomes" id="UP001235094"/>
    </source>
</evidence>
<proteinExistence type="predicted"/>
<organism evidence="4 5">
    <name type="scientific">Ancylobacter amanitiformis</name>
    <dbReference type="NCBI Taxonomy" id="217069"/>
    <lineage>
        <taxon>Bacteria</taxon>
        <taxon>Pseudomonadati</taxon>
        <taxon>Pseudomonadota</taxon>
        <taxon>Alphaproteobacteria</taxon>
        <taxon>Hyphomicrobiales</taxon>
        <taxon>Xanthobacteraceae</taxon>
        <taxon>Ancylobacter</taxon>
    </lineage>
</organism>
<dbReference type="Gene3D" id="1.10.1660.10">
    <property type="match status" value="1"/>
</dbReference>
<dbReference type="SUPFAM" id="SSF46955">
    <property type="entry name" value="Putative DNA-binding domain"/>
    <property type="match status" value="1"/>
</dbReference>
<feature type="compositionally biased region" description="Basic and acidic residues" evidence="2">
    <location>
        <begin position="103"/>
        <end position="112"/>
    </location>
</feature>
<dbReference type="PROSITE" id="PS50937">
    <property type="entry name" value="HTH_MERR_2"/>
    <property type="match status" value="1"/>
</dbReference>
<accession>A0ABU0LQ06</accession>
<dbReference type="InterPro" id="IPR047057">
    <property type="entry name" value="MerR_fam"/>
</dbReference>
<dbReference type="SMART" id="SM00422">
    <property type="entry name" value="HTH_MERR"/>
    <property type="match status" value="1"/>
</dbReference>
<keyword evidence="5" id="KW-1185">Reference proteome</keyword>
<protein>
    <submittedName>
        <fullName evidence="4">DNA-binding transcriptional MerR regulator</fullName>
    </submittedName>
</protein>
<keyword evidence="1 4" id="KW-0238">DNA-binding</keyword>
<name>A0ABU0LQ06_9HYPH</name>
<dbReference type="GO" id="GO:0003677">
    <property type="term" value="F:DNA binding"/>
    <property type="evidence" value="ECO:0007669"/>
    <property type="project" value="UniProtKB-KW"/>
</dbReference>
<feature type="domain" description="HTH merR-type" evidence="3">
    <location>
        <begin position="10"/>
        <end position="78"/>
    </location>
</feature>